<evidence type="ECO:0000313" key="1">
    <source>
        <dbReference type="EMBL" id="DAD83713.1"/>
    </source>
</evidence>
<proteinExistence type="predicted"/>
<organism evidence="1">
    <name type="scientific">Myoviridae sp. ctPSW2</name>
    <dbReference type="NCBI Taxonomy" id="2826648"/>
    <lineage>
        <taxon>Viruses</taxon>
        <taxon>Duplodnaviria</taxon>
        <taxon>Heunggongvirae</taxon>
        <taxon>Uroviricota</taxon>
        <taxon>Caudoviricetes</taxon>
    </lineage>
</organism>
<name>A0A8S5MN26_9CAUD</name>
<dbReference type="EMBL" id="BK014940">
    <property type="protein sequence ID" value="DAD83713.1"/>
    <property type="molecule type" value="Genomic_DNA"/>
</dbReference>
<accession>A0A8S5MN26</accession>
<reference evidence="1" key="1">
    <citation type="journal article" date="2021" name="Proc. Natl. Acad. Sci. U.S.A.">
        <title>A Catalog of Tens of Thousands of Viruses from Human Metagenomes Reveals Hidden Associations with Chronic Diseases.</title>
        <authorList>
            <person name="Tisza M.J."/>
            <person name="Buck C.B."/>
        </authorList>
    </citation>
    <scope>NUCLEOTIDE SEQUENCE</scope>
    <source>
        <strain evidence="1">CtPSW2</strain>
    </source>
</reference>
<protein>
    <submittedName>
        <fullName evidence="1">Uncharacterized protein</fullName>
    </submittedName>
</protein>
<sequence>MSNNQLIIVNDKHQEIARHELTDREAENFRRGEPMKRFQNIRATATYRKHGGGLVVYAREKAHDGQE</sequence>